<dbReference type="EMBL" id="JACGWN010000007">
    <property type="protein sequence ID" value="KAL0442415.1"/>
    <property type="molecule type" value="Genomic_DNA"/>
</dbReference>
<evidence type="ECO:0000313" key="3">
    <source>
        <dbReference type="EMBL" id="KAL0442415.1"/>
    </source>
</evidence>
<dbReference type="GO" id="GO:0003676">
    <property type="term" value="F:nucleic acid binding"/>
    <property type="evidence" value="ECO:0007669"/>
    <property type="project" value="InterPro"/>
</dbReference>
<evidence type="ECO:0000259" key="2">
    <source>
        <dbReference type="PROSITE" id="PS50879"/>
    </source>
</evidence>
<dbReference type="CDD" id="cd06222">
    <property type="entry name" value="RNase_H_like"/>
    <property type="match status" value="1"/>
</dbReference>
<name>A0AAW2WM23_9LAMI</name>
<evidence type="ECO:0000256" key="1">
    <source>
        <dbReference type="SAM" id="Phobius"/>
    </source>
</evidence>
<reference evidence="3" key="1">
    <citation type="submission" date="2020-06" db="EMBL/GenBank/DDBJ databases">
        <authorList>
            <person name="Li T."/>
            <person name="Hu X."/>
            <person name="Zhang T."/>
            <person name="Song X."/>
            <person name="Zhang H."/>
            <person name="Dai N."/>
            <person name="Sheng W."/>
            <person name="Hou X."/>
            <person name="Wei L."/>
        </authorList>
    </citation>
    <scope>NUCLEOTIDE SEQUENCE</scope>
    <source>
        <strain evidence="3">KEN1</strain>
        <tissue evidence="3">Leaf</tissue>
    </source>
</reference>
<dbReference type="Gene3D" id="3.30.420.10">
    <property type="entry name" value="Ribonuclease H-like superfamily/Ribonuclease H"/>
    <property type="match status" value="1"/>
</dbReference>
<keyword evidence="1" id="KW-0812">Transmembrane</keyword>
<gene>
    <name evidence="3" type="ORF">Slati_1964200</name>
</gene>
<dbReference type="AlphaFoldDB" id="A0AAW2WM23"/>
<keyword evidence="1" id="KW-0472">Membrane</keyword>
<reference evidence="3" key="2">
    <citation type="journal article" date="2024" name="Plant">
        <title>Genomic evolution and insights into agronomic trait innovations of Sesamum species.</title>
        <authorList>
            <person name="Miao H."/>
            <person name="Wang L."/>
            <person name="Qu L."/>
            <person name="Liu H."/>
            <person name="Sun Y."/>
            <person name="Le M."/>
            <person name="Wang Q."/>
            <person name="Wei S."/>
            <person name="Zheng Y."/>
            <person name="Lin W."/>
            <person name="Duan Y."/>
            <person name="Cao H."/>
            <person name="Xiong S."/>
            <person name="Wang X."/>
            <person name="Wei L."/>
            <person name="Li C."/>
            <person name="Ma Q."/>
            <person name="Ju M."/>
            <person name="Zhao R."/>
            <person name="Li G."/>
            <person name="Mu C."/>
            <person name="Tian Q."/>
            <person name="Mei H."/>
            <person name="Zhang T."/>
            <person name="Gao T."/>
            <person name="Zhang H."/>
        </authorList>
    </citation>
    <scope>NUCLEOTIDE SEQUENCE</scope>
    <source>
        <strain evidence="3">KEN1</strain>
    </source>
</reference>
<dbReference type="PANTHER" id="PTHR47723:SF19">
    <property type="entry name" value="POLYNUCLEOTIDYL TRANSFERASE, RIBONUCLEASE H-LIKE SUPERFAMILY PROTEIN"/>
    <property type="match status" value="1"/>
</dbReference>
<dbReference type="PANTHER" id="PTHR47723">
    <property type="entry name" value="OS05G0353850 PROTEIN"/>
    <property type="match status" value="1"/>
</dbReference>
<comment type="caution">
    <text evidence="3">The sequence shown here is derived from an EMBL/GenBank/DDBJ whole genome shotgun (WGS) entry which is preliminary data.</text>
</comment>
<sequence>MLHSWRLSTPFARSGHIRLLIPVFILWFIWKVRNNAKFNDVRFSAATIIRNVWAHLSRIQEARQMTATCWKGDYEVAAKFGFHLSKLKPRPPIIIHWKKPTNGWWKLNCDGASKGNPGPSGAGGSIRDSRGRMVIAFADFLEEQTNTYAELYVVVRGIQLAQEARNGRLEAPVTPHTFKTPEPRI</sequence>
<dbReference type="InterPro" id="IPR012337">
    <property type="entry name" value="RNaseH-like_sf"/>
</dbReference>
<dbReference type="InterPro" id="IPR002156">
    <property type="entry name" value="RNaseH_domain"/>
</dbReference>
<dbReference type="InterPro" id="IPR053151">
    <property type="entry name" value="RNase_H-like"/>
</dbReference>
<organism evidence="3">
    <name type="scientific">Sesamum latifolium</name>
    <dbReference type="NCBI Taxonomy" id="2727402"/>
    <lineage>
        <taxon>Eukaryota</taxon>
        <taxon>Viridiplantae</taxon>
        <taxon>Streptophyta</taxon>
        <taxon>Embryophyta</taxon>
        <taxon>Tracheophyta</taxon>
        <taxon>Spermatophyta</taxon>
        <taxon>Magnoliopsida</taxon>
        <taxon>eudicotyledons</taxon>
        <taxon>Gunneridae</taxon>
        <taxon>Pentapetalae</taxon>
        <taxon>asterids</taxon>
        <taxon>lamiids</taxon>
        <taxon>Lamiales</taxon>
        <taxon>Pedaliaceae</taxon>
        <taxon>Sesamum</taxon>
    </lineage>
</organism>
<dbReference type="InterPro" id="IPR044730">
    <property type="entry name" value="RNase_H-like_dom_plant"/>
</dbReference>
<feature type="domain" description="RNase H type-1" evidence="2">
    <location>
        <begin position="101"/>
        <end position="185"/>
    </location>
</feature>
<dbReference type="GO" id="GO:0004523">
    <property type="term" value="F:RNA-DNA hybrid ribonuclease activity"/>
    <property type="evidence" value="ECO:0007669"/>
    <property type="project" value="InterPro"/>
</dbReference>
<dbReference type="InterPro" id="IPR036397">
    <property type="entry name" value="RNaseH_sf"/>
</dbReference>
<proteinExistence type="predicted"/>
<protein>
    <recommendedName>
        <fullName evidence="2">RNase H type-1 domain-containing protein</fullName>
    </recommendedName>
</protein>
<dbReference type="PROSITE" id="PS50879">
    <property type="entry name" value="RNASE_H_1"/>
    <property type="match status" value="1"/>
</dbReference>
<dbReference type="Pfam" id="PF13456">
    <property type="entry name" value="RVT_3"/>
    <property type="match status" value="1"/>
</dbReference>
<keyword evidence="1" id="KW-1133">Transmembrane helix</keyword>
<dbReference type="SUPFAM" id="SSF53098">
    <property type="entry name" value="Ribonuclease H-like"/>
    <property type="match status" value="1"/>
</dbReference>
<feature type="transmembrane region" description="Helical" evidence="1">
    <location>
        <begin position="15"/>
        <end position="32"/>
    </location>
</feature>
<accession>A0AAW2WM23</accession>